<reference evidence="3 4" key="1">
    <citation type="submission" date="2013-07" db="EMBL/GenBank/DDBJ databases">
        <authorList>
            <person name="Stoco P.H."/>
            <person name="Wagner G."/>
            <person name="Gerber A."/>
            <person name="Zaha A."/>
            <person name="Thompson C."/>
            <person name="Bartholomeu D.C."/>
            <person name="Luckemeyer D.D."/>
            <person name="Bahia D."/>
            <person name="Loreto E."/>
            <person name="Prestes E.B."/>
            <person name="Lima F.M."/>
            <person name="Rodrigues-Luiz G."/>
            <person name="Vallejo G.A."/>
            <person name="Filho J.F."/>
            <person name="Monteiro K.M."/>
            <person name="Tyler K.M."/>
            <person name="de Almeida L.G."/>
            <person name="Ortiz M.F."/>
            <person name="Siervo M.A."/>
            <person name="de Moraes M.H."/>
            <person name="Cunha O.L."/>
            <person name="Mendonca-Neto R."/>
            <person name="Silva R."/>
            <person name="Teixeira S.M."/>
            <person name="Murta S.M."/>
            <person name="Sincero T.C."/>
            <person name="Mendes T.A."/>
            <person name="Urmenyi T.P."/>
            <person name="Silva V.G."/>
            <person name="da Rocha W.D."/>
            <person name="Andersson B."/>
            <person name="Romanha A.J."/>
            <person name="Steindel M."/>
            <person name="de Vasconcelos A.T."/>
            <person name="Grisard E.C."/>
        </authorList>
    </citation>
    <scope>NUCLEOTIDE SEQUENCE [LARGE SCALE GENOMIC DNA]</scope>
    <source>
        <strain evidence="3 4">SC58</strain>
    </source>
</reference>
<dbReference type="GO" id="GO:0030014">
    <property type="term" value="C:CCR4-NOT complex"/>
    <property type="evidence" value="ECO:0007669"/>
    <property type="project" value="InterPro"/>
</dbReference>
<keyword evidence="2" id="KW-0812">Transmembrane</keyword>
<dbReference type="Pfam" id="PF04078">
    <property type="entry name" value="Rcd1"/>
    <property type="match status" value="1"/>
</dbReference>
<dbReference type="Proteomes" id="UP000031737">
    <property type="component" value="Unassembled WGS sequence"/>
</dbReference>
<dbReference type="AlphaFoldDB" id="A0A061J840"/>
<keyword evidence="2" id="KW-0472">Membrane</keyword>
<gene>
    <name evidence="3" type="ORF">TRSC58_01757</name>
</gene>
<comment type="similarity">
    <text evidence="1">Belongs to the CNOT9 family.</text>
</comment>
<dbReference type="GO" id="GO:0006402">
    <property type="term" value="P:mRNA catabolic process"/>
    <property type="evidence" value="ECO:0007669"/>
    <property type="project" value="InterPro"/>
</dbReference>
<proteinExistence type="inferred from homology"/>
<dbReference type="InterPro" id="IPR007216">
    <property type="entry name" value="CNOT9"/>
</dbReference>
<evidence type="ECO:0000313" key="3">
    <source>
        <dbReference type="EMBL" id="ESL10510.1"/>
    </source>
</evidence>
<dbReference type="EMBL" id="AUPL01001757">
    <property type="protein sequence ID" value="ESL10510.1"/>
    <property type="molecule type" value="Genomic_DNA"/>
</dbReference>
<evidence type="ECO:0000256" key="2">
    <source>
        <dbReference type="SAM" id="Phobius"/>
    </source>
</evidence>
<dbReference type="OrthoDB" id="1183224at2759"/>
<dbReference type="PANTHER" id="PTHR12262">
    <property type="entry name" value="CCR4-NOT TRANSCRIPTION COMPLEX SUBUNIT 9"/>
    <property type="match status" value="1"/>
</dbReference>
<evidence type="ECO:0000313" key="4">
    <source>
        <dbReference type="Proteomes" id="UP000031737"/>
    </source>
</evidence>
<protein>
    <submittedName>
        <fullName evidence="3">Cell differentiation protein</fullName>
    </submittedName>
</protein>
<keyword evidence="2" id="KW-1133">Transmembrane helix</keyword>
<accession>A0A061J840</accession>
<dbReference type="SUPFAM" id="SSF48371">
    <property type="entry name" value="ARM repeat"/>
    <property type="match status" value="1"/>
</dbReference>
<name>A0A061J840_TRYRA</name>
<comment type="caution">
    <text evidence="3">The sequence shown here is derived from an EMBL/GenBank/DDBJ whole genome shotgun (WGS) entry which is preliminary data.</text>
</comment>
<dbReference type="InterPro" id="IPR016024">
    <property type="entry name" value="ARM-type_fold"/>
</dbReference>
<keyword evidence="4" id="KW-1185">Reference proteome</keyword>
<sequence>MHQGPPYVQYSIYPSQQPTMKPYPSMTVVSPETRNMLNLLESLFKPELREKAIFELAKHREKFQQLGLFLWYSVGTMAILLHEVISVYPLLHTPELLSKKTTSHVGSVLTLLQSVAYEDSTRKLFLDAHICLFLYPFLRGTNSGTGNVTEGLRLTSLGVIGALVKTDDVDVMQYLLSTEIFPLCLKIMEYGLELSRTLATFVVQKLLLSDLGLQYVCQTPERFRAVATVLQNMVGSKDCTPRLLRYIIRCYLRLSENPRACDALSQCLPGVLRNDTYKQALESSPNIKKWLLQLLVNIGDEGARKIVEGNMNA</sequence>
<evidence type="ECO:0000256" key="1">
    <source>
        <dbReference type="ARBA" id="ARBA00006385"/>
    </source>
</evidence>
<dbReference type="VEuPathDB" id="TriTrypDB:TRSC58_01757"/>
<organism evidence="3 4">
    <name type="scientific">Trypanosoma rangeli SC58</name>
    <dbReference type="NCBI Taxonomy" id="429131"/>
    <lineage>
        <taxon>Eukaryota</taxon>
        <taxon>Discoba</taxon>
        <taxon>Euglenozoa</taxon>
        <taxon>Kinetoplastea</taxon>
        <taxon>Metakinetoplastina</taxon>
        <taxon>Trypanosomatida</taxon>
        <taxon>Trypanosomatidae</taxon>
        <taxon>Trypanosoma</taxon>
        <taxon>Herpetosoma</taxon>
    </lineage>
</organism>
<feature type="transmembrane region" description="Helical" evidence="2">
    <location>
        <begin position="68"/>
        <end position="91"/>
    </location>
</feature>
<dbReference type="InterPro" id="IPR011989">
    <property type="entry name" value="ARM-like"/>
</dbReference>
<dbReference type="Gene3D" id="1.25.10.10">
    <property type="entry name" value="Leucine-rich Repeat Variant"/>
    <property type="match status" value="1"/>
</dbReference>